<protein>
    <recommendedName>
        <fullName evidence="2">histidine kinase</fullName>
        <ecNumber evidence="2">2.7.13.3</ecNumber>
    </recommendedName>
</protein>
<dbReference type="InterPro" id="IPR003661">
    <property type="entry name" value="HisK_dim/P_dom"/>
</dbReference>
<dbReference type="AlphaFoldDB" id="A0A4R5QM18"/>
<dbReference type="OrthoDB" id="9789238at2"/>
<dbReference type="InterPro" id="IPR036890">
    <property type="entry name" value="HATPase_C_sf"/>
</dbReference>
<feature type="transmembrane region" description="Helical" evidence="4">
    <location>
        <begin position="63"/>
        <end position="86"/>
    </location>
</feature>
<dbReference type="SMART" id="SM00388">
    <property type="entry name" value="HisKA"/>
    <property type="match status" value="1"/>
</dbReference>
<feature type="domain" description="Histidine kinase" evidence="5">
    <location>
        <begin position="299"/>
        <end position="522"/>
    </location>
</feature>
<comment type="catalytic activity">
    <reaction evidence="1">
        <text>ATP + protein L-histidine = ADP + protein N-phospho-L-histidine.</text>
        <dbReference type="EC" id="2.7.13.3"/>
    </reaction>
</comment>
<name>A0A4R5QM18_9PROT</name>
<evidence type="ECO:0000256" key="2">
    <source>
        <dbReference type="ARBA" id="ARBA00012438"/>
    </source>
</evidence>
<dbReference type="SUPFAM" id="SSF55874">
    <property type="entry name" value="ATPase domain of HSP90 chaperone/DNA topoisomerase II/histidine kinase"/>
    <property type="match status" value="1"/>
</dbReference>
<reference evidence="7 8" key="1">
    <citation type="journal article" date="2016" name="J. Microbiol.">
        <title>Dankookia rubra gen. nov., sp. nov., an alphaproteobacterium isolated from sediment of a shallow stream.</title>
        <authorList>
            <person name="Kim W.H."/>
            <person name="Kim D.H."/>
            <person name="Kang K."/>
            <person name="Ahn T.Y."/>
        </authorList>
    </citation>
    <scope>NUCLEOTIDE SEQUENCE [LARGE SCALE GENOMIC DNA]</scope>
    <source>
        <strain evidence="7 8">JCM30602</strain>
    </source>
</reference>
<dbReference type="PRINTS" id="PR00344">
    <property type="entry name" value="BCTRLSENSOR"/>
</dbReference>
<dbReference type="GO" id="GO:0000155">
    <property type="term" value="F:phosphorelay sensor kinase activity"/>
    <property type="evidence" value="ECO:0007669"/>
    <property type="project" value="InterPro"/>
</dbReference>
<dbReference type="PROSITE" id="PS50109">
    <property type="entry name" value="HIS_KIN"/>
    <property type="match status" value="1"/>
</dbReference>
<evidence type="ECO:0000256" key="1">
    <source>
        <dbReference type="ARBA" id="ARBA00000085"/>
    </source>
</evidence>
<dbReference type="PROSITE" id="PS50113">
    <property type="entry name" value="PAC"/>
    <property type="match status" value="1"/>
</dbReference>
<proteinExistence type="predicted"/>
<dbReference type="NCBIfam" id="TIGR00229">
    <property type="entry name" value="sensory_box"/>
    <property type="match status" value="1"/>
</dbReference>
<dbReference type="InterPro" id="IPR058544">
    <property type="entry name" value="ETR1_N"/>
</dbReference>
<dbReference type="InterPro" id="IPR036097">
    <property type="entry name" value="HisK_dim/P_sf"/>
</dbReference>
<dbReference type="InterPro" id="IPR013656">
    <property type="entry name" value="PAS_4"/>
</dbReference>
<dbReference type="Pfam" id="PF25487">
    <property type="entry name" value="ETR1_N"/>
    <property type="match status" value="1"/>
</dbReference>
<dbReference type="Pfam" id="PF08448">
    <property type="entry name" value="PAS_4"/>
    <property type="match status" value="1"/>
</dbReference>
<dbReference type="EMBL" id="SMSJ01000004">
    <property type="protein sequence ID" value="TDH63787.1"/>
    <property type="molecule type" value="Genomic_DNA"/>
</dbReference>
<evidence type="ECO:0000259" key="6">
    <source>
        <dbReference type="PROSITE" id="PS50113"/>
    </source>
</evidence>
<dbReference type="SUPFAM" id="SSF55785">
    <property type="entry name" value="PYP-like sensor domain (PAS domain)"/>
    <property type="match status" value="1"/>
</dbReference>
<dbReference type="PANTHER" id="PTHR43065">
    <property type="entry name" value="SENSOR HISTIDINE KINASE"/>
    <property type="match status" value="1"/>
</dbReference>
<dbReference type="Pfam" id="PF02518">
    <property type="entry name" value="HATPase_c"/>
    <property type="match status" value="1"/>
</dbReference>
<dbReference type="Gene3D" id="3.30.565.10">
    <property type="entry name" value="Histidine kinase-like ATPase, C-terminal domain"/>
    <property type="match status" value="1"/>
</dbReference>
<dbReference type="Proteomes" id="UP000295096">
    <property type="component" value="Unassembled WGS sequence"/>
</dbReference>
<evidence type="ECO:0000313" key="7">
    <source>
        <dbReference type="EMBL" id="TDH63787.1"/>
    </source>
</evidence>
<dbReference type="SUPFAM" id="SSF47384">
    <property type="entry name" value="Homodimeric domain of signal transducing histidine kinase"/>
    <property type="match status" value="1"/>
</dbReference>
<dbReference type="Gene3D" id="1.10.287.130">
    <property type="match status" value="1"/>
</dbReference>
<keyword evidence="4" id="KW-0472">Membrane</keyword>
<dbReference type="SMART" id="SM00387">
    <property type="entry name" value="HATPase_c"/>
    <property type="match status" value="1"/>
</dbReference>
<dbReference type="InterPro" id="IPR005467">
    <property type="entry name" value="His_kinase_dom"/>
</dbReference>
<comment type="caution">
    <text evidence="7">The sequence shown here is derived from an EMBL/GenBank/DDBJ whole genome shotgun (WGS) entry which is preliminary data.</text>
</comment>
<dbReference type="InterPro" id="IPR000014">
    <property type="entry name" value="PAS"/>
</dbReference>
<organism evidence="7 8">
    <name type="scientific">Dankookia rubra</name>
    <dbReference type="NCBI Taxonomy" id="1442381"/>
    <lineage>
        <taxon>Bacteria</taxon>
        <taxon>Pseudomonadati</taxon>
        <taxon>Pseudomonadota</taxon>
        <taxon>Alphaproteobacteria</taxon>
        <taxon>Acetobacterales</taxon>
        <taxon>Roseomonadaceae</taxon>
        <taxon>Dankookia</taxon>
    </lineage>
</organism>
<keyword evidence="4" id="KW-1133">Transmembrane helix</keyword>
<dbReference type="InterPro" id="IPR035965">
    <property type="entry name" value="PAS-like_dom_sf"/>
</dbReference>
<evidence type="ECO:0000313" key="8">
    <source>
        <dbReference type="Proteomes" id="UP000295096"/>
    </source>
</evidence>
<feature type="transmembrane region" description="Helical" evidence="4">
    <location>
        <begin position="27"/>
        <end position="51"/>
    </location>
</feature>
<dbReference type="PANTHER" id="PTHR43065:SF42">
    <property type="entry name" value="TWO-COMPONENT SENSOR PPRA"/>
    <property type="match status" value="1"/>
</dbReference>
<dbReference type="CDD" id="cd00130">
    <property type="entry name" value="PAS"/>
    <property type="match status" value="1"/>
</dbReference>
<keyword evidence="8" id="KW-1185">Reference proteome</keyword>
<dbReference type="InterPro" id="IPR000700">
    <property type="entry name" value="PAS-assoc_C"/>
</dbReference>
<keyword evidence="3" id="KW-0597">Phosphoprotein</keyword>
<feature type="domain" description="PAC" evidence="6">
    <location>
        <begin position="235"/>
        <end position="286"/>
    </location>
</feature>
<dbReference type="InterPro" id="IPR003594">
    <property type="entry name" value="HATPase_dom"/>
</dbReference>
<dbReference type="RefSeq" id="WP_133287581.1">
    <property type="nucleotide sequence ID" value="NZ_SMSJ01000004.1"/>
</dbReference>
<evidence type="ECO:0000259" key="5">
    <source>
        <dbReference type="PROSITE" id="PS50109"/>
    </source>
</evidence>
<keyword evidence="4" id="KW-0812">Transmembrane</keyword>
<evidence type="ECO:0000256" key="3">
    <source>
        <dbReference type="ARBA" id="ARBA00022553"/>
    </source>
</evidence>
<dbReference type="CDD" id="cd00082">
    <property type="entry name" value="HisKA"/>
    <property type="match status" value="1"/>
</dbReference>
<dbReference type="EC" id="2.7.13.3" evidence="2"/>
<sequence>MPSFAALFDTEALAPHGVCLLWRPELLWLHVISDAVTGLAYWSIPVVLTIIALRRRDMIYPWALELFAVFILACGATHFLSIWTLWRPDYGLQGAVKAVTAVVSLVTAIALWPLLPRLLALPSSASLANANARLTREVAERREAEQRARGSEARLAGFFAHQADALFVVRAGRDAAGDTSAGGFAFETVNPAFCRMFAVTRERIEGAGPDRLLASEGAAQLDREFAECFRTGQPRSWESATTGPDGTQHWHTVLVPLPADADGVVRLLGSLRDVTELRRLQLDLVETARRATIGAMCAGVAHEMSQPVNIIGLWADRARSTLDAGHVRPRRAMEVVLDQTRRLGALLERMRDLARNPIPGDEPFDAAAAVSAAVEVARRAWALDRIEVVLEPHAEAPVRGRPAQLEQAVLHLLENARDAVLQRRQREAEAPARITVSIIGNAIPDSVTIAVRDTGGGVPTTMAGHMLEPFVTSKDPGQGTGLGLPLAVGIARGMGGRLAWANAAEDRPDSGAVFRLILPLAIPGPAAGTTA</sequence>
<dbReference type="InterPro" id="IPR004358">
    <property type="entry name" value="Sig_transdc_His_kin-like_C"/>
</dbReference>
<accession>A0A4R5QM18</accession>
<gene>
    <name evidence="7" type="ORF">E2C06_05525</name>
</gene>
<dbReference type="Gene3D" id="3.30.450.20">
    <property type="entry name" value="PAS domain"/>
    <property type="match status" value="1"/>
</dbReference>
<evidence type="ECO:0000256" key="4">
    <source>
        <dbReference type="SAM" id="Phobius"/>
    </source>
</evidence>